<protein>
    <submittedName>
        <fullName evidence="1">Uncharacterized protein</fullName>
    </submittedName>
</protein>
<gene>
    <name evidence="1" type="ORF">GCM10011328_34990</name>
</gene>
<sequence length="55" mass="6094">MSGAHRPGAVTTPPPEPVIMQALKKVCKLSGRKQQKILEFIEVITAKRPPAENWD</sequence>
<evidence type="ECO:0000313" key="2">
    <source>
        <dbReference type="Proteomes" id="UP000627464"/>
    </source>
</evidence>
<reference evidence="2" key="1">
    <citation type="journal article" date="2019" name="Int. J. Syst. Evol. Microbiol.">
        <title>The Global Catalogue of Microorganisms (GCM) 10K type strain sequencing project: providing services to taxonomists for standard genome sequencing and annotation.</title>
        <authorList>
            <consortium name="The Broad Institute Genomics Platform"/>
            <consortium name="The Broad Institute Genome Sequencing Center for Infectious Disease"/>
            <person name="Wu L."/>
            <person name="Ma J."/>
        </authorList>
    </citation>
    <scope>NUCLEOTIDE SEQUENCE [LARGE SCALE GENOMIC DNA]</scope>
    <source>
        <strain evidence="2">CGMCC 1.12806</strain>
    </source>
</reference>
<accession>A0ABQ1H2G9</accession>
<comment type="caution">
    <text evidence="1">The sequence shown here is derived from an EMBL/GenBank/DDBJ whole genome shotgun (WGS) entry which is preliminary data.</text>
</comment>
<evidence type="ECO:0000313" key="1">
    <source>
        <dbReference type="EMBL" id="GGA56526.1"/>
    </source>
</evidence>
<proteinExistence type="predicted"/>
<dbReference type="Proteomes" id="UP000627464">
    <property type="component" value="Unassembled WGS sequence"/>
</dbReference>
<keyword evidence="2" id="KW-1185">Reference proteome</keyword>
<organism evidence="1 2">
    <name type="scientific">Hafnia psychrotolerans</name>
    <dbReference type="NCBI Taxonomy" id="1477018"/>
    <lineage>
        <taxon>Bacteria</taxon>
        <taxon>Pseudomonadati</taxon>
        <taxon>Pseudomonadota</taxon>
        <taxon>Gammaproteobacteria</taxon>
        <taxon>Enterobacterales</taxon>
        <taxon>Hafniaceae</taxon>
        <taxon>Hafnia</taxon>
    </lineage>
</organism>
<dbReference type="EMBL" id="BMFZ01000010">
    <property type="protein sequence ID" value="GGA56526.1"/>
    <property type="molecule type" value="Genomic_DNA"/>
</dbReference>
<name>A0ABQ1H2G9_9GAMM</name>